<dbReference type="Gene3D" id="3.30.1370.10">
    <property type="entry name" value="K Homology domain, type 1"/>
    <property type="match status" value="1"/>
</dbReference>
<dbReference type="InterPro" id="IPR045071">
    <property type="entry name" value="BBP-like"/>
</dbReference>
<proteinExistence type="predicted"/>
<sequence>MGTEVEHASGNIQTNVTTSSSTASTGPKSSMFAKKAGFVIPKNKLSGSLVPVFRGTKKGDADLVNEDPTNQVQRKTKWGPDLTLDATVRKGRALAYQTRINQISQQLTLGTLELEDDEDSLPTSEFQSGKRSDHQLSHENKIWIVQESELLDLERREIIGEILKLNPTYKAPADYKPLLKEAKVPIPVKEYPGYNFVGLVYGPASDTQKRLEKVEVAPTDGKEIDNAYEDLYVHVSADTFEKVDAAVALIELLVTPVSVNPMSASTTSTAISDDNVNTHLSQSTPSAIMEPALINQGTAQPFAGSLPPPQGQFPQYPQTWFPAGTTQTPTHPQSGLVTPANSSAPLLNNTVQVSTTPFNPSNMPSFFGSRPVIAASFSPVLQNPSVVPPRSQLPHALQPPFIQQPSPLGQTGAPRNTPVPILQPATGQLSRTGLLHNMRPDISAMPQSAPPAAFSDKTFSSANESTRWLPSPGNTSASQGLTNIMPMTPPVVPSHGHNAVASQNMVVSGPSPLNIHSNILTGSSQSAGAVGIQQPRGGFTPLLPSAASESLSMRPQTANAIPGPATLPFPVQSSASLPQPGILNSFLEMLRILIHRPLSAAIPRPQQPSSSDFTFQPHRPPNAASQVAWQSGQPAHQNMRPPVQAGQAPLAQQSSLLRPGGHSLNPSPVQGFPRPQELCSSHPINSTPGPFLPRPGSQMHILENHLPGAPCPQRFPTPHQHLGNHLGRPFSSSSGVQQIYDPFSPTAVSFNPQMGSNAARVHGESDPEYEDLMASVGVK</sequence>
<gene>
    <name evidence="2" type="ORF">Sradi_0321700</name>
</gene>
<name>A0AAW2W3E0_SESRA</name>
<protein>
    <submittedName>
        <fullName evidence="2">Splicing factor-like protein 1</fullName>
    </submittedName>
</protein>
<feature type="region of interest" description="Disordered" evidence="1">
    <location>
        <begin position="1"/>
        <end position="28"/>
    </location>
</feature>
<dbReference type="GO" id="GO:0005634">
    <property type="term" value="C:nucleus"/>
    <property type="evidence" value="ECO:0007669"/>
    <property type="project" value="TreeGrafter"/>
</dbReference>
<accession>A0AAW2W3E0</accession>
<reference evidence="2" key="2">
    <citation type="journal article" date="2024" name="Plant">
        <title>Genomic evolution and insights into agronomic trait innovations of Sesamum species.</title>
        <authorList>
            <person name="Miao H."/>
            <person name="Wang L."/>
            <person name="Qu L."/>
            <person name="Liu H."/>
            <person name="Sun Y."/>
            <person name="Le M."/>
            <person name="Wang Q."/>
            <person name="Wei S."/>
            <person name="Zheng Y."/>
            <person name="Lin W."/>
            <person name="Duan Y."/>
            <person name="Cao H."/>
            <person name="Xiong S."/>
            <person name="Wang X."/>
            <person name="Wei L."/>
            <person name="Li C."/>
            <person name="Ma Q."/>
            <person name="Ju M."/>
            <person name="Zhao R."/>
            <person name="Li G."/>
            <person name="Mu C."/>
            <person name="Tian Q."/>
            <person name="Mei H."/>
            <person name="Zhang T."/>
            <person name="Gao T."/>
            <person name="Zhang H."/>
        </authorList>
    </citation>
    <scope>NUCLEOTIDE SEQUENCE</scope>
    <source>
        <strain evidence="2">G02</strain>
    </source>
</reference>
<feature type="compositionally biased region" description="Polar residues" evidence="1">
    <location>
        <begin position="678"/>
        <end position="688"/>
    </location>
</feature>
<comment type="caution">
    <text evidence="2">The sequence shown here is derived from an EMBL/GenBank/DDBJ whole genome shotgun (WGS) entry which is preliminary data.</text>
</comment>
<evidence type="ECO:0000313" key="2">
    <source>
        <dbReference type="EMBL" id="KAL0436138.1"/>
    </source>
</evidence>
<dbReference type="GO" id="GO:0003729">
    <property type="term" value="F:mRNA binding"/>
    <property type="evidence" value="ECO:0007669"/>
    <property type="project" value="TreeGrafter"/>
</dbReference>
<dbReference type="GO" id="GO:0048024">
    <property type="term" value="P:regulation of mRNA splicing, via spliceosome"/>
    <property type="evidence" value="ECO:0007669"/>
    <property type="project" value="TreeGrafter"/>
</dbReference>
<dbReference type="InterPro" id="IPR036612">
    <property type="entry name" value="KH_dom_type_1_sf"/>
</dbReference>
<feature type="region of interest" description="Disordered" evidence="1">
    <location>
        <begin position="603"/>
        <end position="697"/>
    </location>
</feature>
<feature type="compositionally biased region" description="Polar residues" evidence="1">
    <location>
        <begin position="623"/>
        <end position="636"/>
    </location>
</feature>
<organism evidence="2">
    <name type="scientific">Sesamum radiatum</name>
    <name type="common">Black benniseed</name>
    <dbReference type="NCBI Taxonomy" id="300843"/>
    <lineage>
        <taxon>Eukaryota</taxon>
        <taxon>Viridiplantae</taxon>
        <taxon>Streptophyta</taxon>
        <taxon>Embryophyta</taxon>
        <taxon>Tracheophyta</taxon>
        <taxon>Spermatophyta</taxon>
        <taxon>Magnoliopsida</taxon>
        <taxon>eudicotyledons</taxon>
        <taxon>Gunneridae</taxon>
        <taxon>Pentapetalae</taxon>
        <taxon>asterids</taxon>
        <taxon>lamiids</taxon>
        <taxon>Lamiales</taxon>
        <taxon>Pedaliaceae</taxon>
        <taxon>Sesamum</taxon>
    </lineage>
</organism>
<dbReference type="PANTHER" id="PTHR11208">
    <property type="entry name" value="RNA-BINDING PROTEIN RELATED"/>
    <property type="match status" value="1"/>
</dbReference>
<evidence type="ECO:0000256" key="1">
    <source>
        <dbReference type="SAM" id="MobiDB-lite"/>
    </source>
</evidence>
<dbReference type="SUPFAM" id="SSF54791">
    <property type="entry name" value="Eukaryotic type KH-domain (KH-domain type I)"/>
    <property type="match status" value="1"/>
</dbReference>
<feature type="compositionally biased region" description="Low complexity" evidence="1">
    <location>
        <begin position="14"/>
        <end position="28"/>
    </location>
</feature>
<reference evidence="2" key="1">
    <citation type="submission" date="2020-06" db="EMBL/GenBank/DDBJ databases">
        <authorList>
            <person name="Li T."/>
            <person name="Hu X."/>
            <person name="Zhang T."/>
            <person name="Song X."/>
            <person name="Zhang H."/>
            <person name="Dai N."/>
            <person name="Sheng W."/>
            <person name="Hou X."/>
            <person name="Wei L."/>
        </authorList>
    </citation>
    <scope>NUCLEOTIDE SEQUENCE</scope>
    <source>
        <strain evidence="2">G02</strain>
        <tissue evidence="2">Leaf</tissue>
    </source>
</reference>
<dbReference type="PANTHER" id="PTHR11208:SF98">
    <property type="entry name" value="RNA-BINDING KH DOMAIN-CONTAINING PROTEIN"/>
    <property type="match status" value="1"/>
</dbReference>
<dbReference type="EMBL" id="JACGWJ010000002">
    <property type="protein sequence ID" value="KAL0436138.1"/>
    <property type="molecule type" value="Genomic_DNA"/>
</dbReference>
<dbReference type="AlphaFoldDB" id="A0AAW2W3E0"/>